<sequence length="78" mass="7023">MNYTPQVETAEISDAGLDSVSGGLAGGMSGGLAGGGLAGGVSGGGFLQAGSVDVCADVFGAASAEGVAGGVSVHAGAH</sequence>
<gene>
    <name evidence="1" type="ORF">GCM10010307_38930</name>
</gene>
<evidence type="ECO:0000313" key="2">
    <source>
        <dbReference type="Proteomes" id="UP001500151"/>
    </source>
</evidence>
<dbReference type="EMBL" id="BAAASJ010000036">
    <property type="protein sequence ID" value="GAA2639513.1"/>
    <property type="molecule type" value="Genomic_DNA"/>
</dbReference>
<dbReference type="Proteomes" id="UP001500151">
    <property type="component" value="Unassembled WGS sequence"/>
</dbReference>
<evidence type="ECO:0000313" key="1">
    <source>
        <dbReference type="EMBL" id="GAA2639513.1"/>
    </source>
</evidence>
<reference evidence="2" key="1">
    <citation type="journal article" date="2019" name="Int. J. Syst. Evol. Microbiol.">
        <title>The Global Catalogue of Microorganisms (GCM) 10K type strain sequencing project: providing services to taxonomists for standard genome sequencing and annotation.</title>
        <authorList>
            <consortium name="The Broad Institute Genomics Platform"/>
            <consortium name="The Broad Institute Genome Sequencing Center for Infectious Disease"/>
            <person name="Wu L."/>
            <person name="Ma J."/>
        </authorList>
    </citation>
    <scope>NUCLEOTIDE SEQUENCE [LARGE SCALE GENOMIC DNA]</scope>
    <source>
        <strain evidence="2">JCM 4524</strain>
    </source>
</reference>
<keyword evidence="2" id="KW-1185">Reference proteome</keyword>
<organism evidence="1 2">
    <name type="scientific">Streptomyces vastus</name>
    <dbReference type="NCBI Taxonomy" id="285451"/>
    <lineage>
        <taxon>Bacteria</taxon>
        <taxon>Bacillati</taxon>
        <taxon>Actinomycetota</taxon>
        <taxon>Actinomycetes</taxon>
        <taxon>Kitasatosporales</taxon>
        <taxon>Streptomycetaceae</taxon>
        <taxon>Streptomyces</taxon>
    </lineage>
</organism>
<accession>A0ABP6DA23</accession>
<comment type="caution">
    <text evidence="1">The sequence shown here is derived from an EMBL/GenBank/DDBJ whole genome shotgun (WGS) entry which is preliminary data.</text>
</comment>
<protein>
    <recommendedName>
        <fullName evidence="3">Type A2 lantipeptide</fullName>
    </recommendedName>
</protein>
<proteinExistence type="predicted"/>
<name>A0ABP6DA23_9ACTN</name>
<dbReference type="RefSeq" id="WP_344391551.1">
    <property type="nucleotide sequence ID" value="NZ_BAAASJ010000036.1"/>
</dbReference>
<evidence type="ECO:0008006" key="3">
    <source>
        <dbReference type="Google" id="ProtNLM"/>
    </source>
</evidence>